<accession>A0A016V616</accession>
<comment type="caution">
    <text evidence="1">The sequence shown here is derived from an EMBL/GenBank/DDBJ whole genome shotgun (WGS) entry which is preliminary data.</text>
</comment>
<name>A0A016V616_9BILA</name>
<dbReference type="Proteomes" id="UP000024635">
    <property type="component" value="Unassembled WGS sequence"/>
</dbReference>
<sequence length="126" mass="13806">MLIKSRVPRKAREDHYIRITIYTGAIVHVEYSTLHRRRRGCIIRGCNKTTLIGASEPLVTPTCLTRTAHTALSTNRPCVMGLTSFEFEQMGVAGGPNTPTRVALLRPFFTDGGTHPVAGDCETGAH</sequence>
<protein>
    <submittedName>
        <fullName evidence="1">Uncharacterized protein</fullName>
    </submittedName>
</protein>
<reference evidence="2" key="1">
    <citation type="journal article" date="2015" name="Nat. Genet.">
        <title>The genome and transcriptome of the zoonotic hookworm Ancylostoma ceylanicum identify infection-specific gene families.</title>
        <authorList>
            <person name="Schwarz E.M."/>
            <person name="Hu Y."/>
            <person name="Antoshechkin I."/>
            <person name="Miller M.M."/>
            <person name="Sternberg P.W."/>
            <person name="Aroian R.V."/>
        </authorList>
    </citation>
    <scope>NUCLEOTIDE SEQUENCE</scope>
    <source>
        <strain evidence="2">HY135</strain>
    </source>
</reference>
<evidence type="ECO:0000313" key="2">
    <source>
        <dbReference type="Proteomes" id="UP000024635"/>
    </source>
</evidence>
<dbReference type="AlphaFoldDB" id="A0A016V616"/>
<evidence type="ECO:0000313" key="1">
    <source>
        <dbReference type="EMBL" id="EYC22452.1"/>
    </source>
</evidence>
<organism evidence="1 2">
    <name type="scientific">Ancylostoma ceylanicum</name>
    <dbReference type="NCBI Taxonomy" id="53326"/>
    <lineage>
        <taxon>Eukaryota</taxon>
        <taxon>Metazoa</taxon>
        <taxon>Ecdysozoa</taxon>
        <taxon>Nematoda</taxon>
        <taxon>Chromadorea</taxon>
        <taxon>Rhabditida</taxon>
        <taxon>Rhabditina</taxon>
        <taxon>Rhabditomorpha</taxon>
        <taxon>Strongyloidea</taxon>
        <taxon>Ancylostomatidae</taxon>
        <taxon>Ancylostomatinae</taxon>
        <taxon>Ancylostoma</taxon>
    </lineage>
</organism>
<dbReference type="EMBL" id="JARK01001353">
    <property type="protein sequence ID" value="EYC22452.1"/>
    <property type="molecule type" value="Genomic_DNA"/>
</dbReference>
<keyword evidence="2" id="KW-1185">Reference proteome</keyword>
<proteinExistence type="predicted"/>
<gene>
    <name evidence="1" type="primary">Acey_s0017.g3359</name>
    <name evidence="1" type="ORF">Y032_0017g3359</name>
</gene>